<comment type="caution">
    <text evidence="2">The sequence shown here is derived from an EMBL/GenBank/DDBJ whole genome shotgun (WGS) entry which is preliminary data.</text>
</comment>
<dbReference type="PATRIC" id="fig|1217700.3.peg.1975"/>
<feature type="domain" description="Ryanodine receptor Ryr" evidence="1">
    <location>
        <begin position="54"/>
        <end position="101"/>
    </location>
</feature>
<dbReference type="RefSeq" id="WP_005203091.1">
    <property type="nucleotide sequence ID" value="NZ_KB850072.1"/>
</dbReference>
<organism evidence="2 3">
    <name type="scientific">Acinetobacter higginsii</name>
    <dbReference type="NCBI Taxonomy" id="70347"/>
    <lineage>
        <taxon>Bacteria</taxon>
        <taxon>Pseudomonadati</taxon>
        <taxon>Pseudomonadota</taxon>
        <taxon>Gammaproteobacteria</taxon>
        <taxon>Moraxellales</taxon>
        <taxon>Moraxellaceae</taxon>
        <taxon>Acinetobacter</taxon>
    </lineage>
</organism>
<dbReference type="EMBL" id="APRN01000036">
    <property type="protein sequence ID" value="ENX57648.1"/>
    <property type="molecule type" value="Genomic_DNA"/>
</dbReference>
<name>N9RI23_9GAMM</name>
<dbReference type="Pfam" id="PF02026">
    <property type="entry name" value="RyR"/>
    <property type="match status" value="1"/>
</dbReference>
<dbReference type="InterPro" id="IPR003032">
    <property type="entry name" value="Ryanodine_rcpt"/>
</dbReference>
<accession>N9RI23</accession>
<evidence type="ECO:0000313" key="3">
    <source>
        <dbReference type="Proteomes" id="UP000013084"/>
    </source>
</evidence>
<protein>
    <recommendedName>
        <fullName evidence="1">Ryanodine receptor Ryr domain-containing protein</fullName>
    </recommendedName>
</protein>
<proteinExistence type="predicted"/>
<sequence>MKTLAIAMACHLINTAYCQSLGDMSQPSWDDAPEQQRQSMVSGVEMHLANPDATPEQTHESWYKSKEAEGWKYGEVKDLEKKEHPCFLPYDELPLEQKAKDYLFRATVHALKNMPDEDEFLALSAEVVSLRQKVVYQKNVAISSAQPAPIAQAMKPIGTPIQYIGNKSLYKDHLYGSALTFEQGQVRTVPSDLAASLLKHPEFKLYIGDESPILPASEDQLQTDDTSAILAKSNAAKKEESELEQRVFDEIETVGKMTKAGVIEYVQTKYNQKLSPQLSLTQLREKAADCINQFGLV</sequence>
<keyword evidence="3" id="KW-1185">Reference proteome</keyword>
<dbReference type="AlphaFoldDB" id="N9RI23"/>
<dbReference type="Proteomes" id="UP000013084">
    <property type="component" value="Unassembled WGS sequence"/>
</dbReference>
<evidence type="ECO:0000313" key="2">
    <source>
        <dbReference type="EMBL" id="ENX57648.1"/>
    </source>
</evidence>
<dbReference type="OrthoDB" id="227202at2"/>
<reference evidence="2 3" key="1">
    <citation type="submission" date="2013-02" db="EMBL/GenBank/DDBJ databases">
        <title>The Genome Sequence of Acinetobacter sp. CIP 70.18.</title>
        <authorList>
            <consortium name="The Broad Institute Genome Sequencing Platform"/>
            <consortium name="The Broad Institute Genome Sequencing Center for Infectious Disease"/>
            <person name="Cerqueira G."/>
            <person name="Feldgarden M."/>
            <person name="Courvalin P."/>
            <person name="Perichon B."/>
            <person name="Grillot-Courvalin C."/>
            <person name="Clermont D."/>
            <person name="Rocha E."/>
            <person name="Yoon E.-J."/>
            <person name="Nemec A."/>
            <person name="Walker B."/>
            <person name="Young S.K."/>
            <person name="Zeng Q."/>
            <person name="Gargeya S."/>
            <person name="Fitzgerald M."/>
            <person name="Haas B."/>
            <person name="Abouelleil A."/>
            <person name="Alvarado L."/>
            <person name="Arachchi H.M."/>
            <person name="Berlin A.M."/>
            <person name="Chapman S.B."/>
            <person name="Dewar J."/>
            <person name="Goldberg J."/>
            <person name="Griggs A."/>
            <person name="Gujja S."/>
            <person name="Hansen M."/>
            <person name="Howarth C."/>
            <person name="Imamovic A."/>
            <person name="Larimer J."/>
            <person name="McCowan C."/>
            <person name="Murphy C."/>
            <person name="Neiman D."/>
            <person name="Pearson M."/>
            <person name="Priest M."/>
            <person name="Roberts A."/>
            <person name="Saif S."/>
            <person name="Shea T."/>
            <person name="Sisk P."/>
            <person name="Sykes S."/>
            <person name="Wortman J."/>
            <person name="Nusbaum C."/>
            <person name="Birren B."/>
        </authorList>
    </citation>
    <scope>NUCLEOTIDE SEQUENCE [LARGE SCALE GENOMIC DNA]</scope>
    <source>
        <strain evidence="2 3">CIP 70.18</strain>
    </source>
</reference>
<gene>
    <name evidence="2" type="ORF">F902_02045</name>
</gene>
<dbReference type="HOGENOM" id="CLU_959296_0_0_6"/>
<dbReference type="Gene3D" id="6.20.350.10">
    <property type="match status" value="1"/>
</dbReference>
<evidence type="ECO:0000259" key="1">
    <source>
        <dbReference type="Pfam" id="PF02026"/>
    </source>
</evidence>